<keyword evidence="4" id="KW-1185">Reference proteome</keyword>
<evidence type="ECO:0000256" key="1">
    <source>
        <dbReference type="SAM" id="Coils"/>
    </source>
</evidence>
<sequence length="156" mass="17998">MQYQTAPATTSGEAHILLAGCYDQKERNEEILRKLDNGILRIQGMNLHKQHQQTKPETEVLLNQDKKATTFHRLQQELENLKKDISNFSGRQCTAEYRRLQERCVKLEIALDSLNVDGKEDLRSHRKSVLVEINTLSKNLFRQTHPDGVPCQECIS</sequence>
<dbReference type="SUPFAM" id="SSF63491">
    <property type="entry name" value="BAG domain"/>
    <property type="match status" value="1"/>
</dbReference>
<keyword evidence="1" id="KW-0175">Coiled coil</keyword>
<evidence type="ECO:0000313" key="4">
    <source>
        <dbReference type="Proteomes" id="UP001642540"/>
    </source>
</evidence>
<evidence type="ECO:0000259" key="2">
    <source>
        <dbReference type="Pfam" id="PF02179"/>
    </source>
</evidence>
<protein>
    <recommendedName>
        <fullName evidence="2">BAG domain-containing protein</fullName>
    </recommendedName>
</protein>
<feature type="coiled-coil region" evidence="1">
    <location>
        <begin position="64"/>
        <end position="117"/>
    </location>
</feature>
<dbReference type="Pfam" id="PF02179">
    <property type="entry name" value="BAG"/>
    <property type="match status" value="1"/>
</dbReference>
<feature type="domain" description="BAG" evidence="2">
    <location>
        <begin position="74"/>
        <end position="140"/>
    </location>
</feature>
<comment type="caution">
    <text evidence="3">The sequence shown here is derived from an EMBL/GenBank/DDBJ whole genome shotgun (WGS) entry which is preliminary data.</text>
</comment>
<dbReference type="InterPro" id="IPR036533">
    <property type="entry name" value="BAG_dom_sf"/>
</dbReference>
<name>A0ABP1S7X7_9HEXA</name>
<organism evidence="3 4">
    <name type="scientific">Orchesella dallaii</name>
    <dbReference type="NCBI Taxonomy" id="48710"/>
    <lineage>
        <taxon>Eukaryota</taxon>
        <taxon>Metazoa</taxon>
        <taxon>Ecdysozoa</taxon>
        <taxon>Arthropoda</taxon>
        <taxon>Hexapoda</taxon>
        <taxon>Collembola</taxon>
        <taxon>Entomobryomorpha</taxon>
        <taxon>Entomobryoidea</taxon>
        <taxon>Orchesellidae</taxon>
        <taxon>Orchesellinae</taxon>
        <taxon>Orchesella</taxon>
    </lineage>
</organism>
<dbReference type="InterPro" id="IPR003103">
    <property type="entry name" value="BAG_domain"/>
</dbReference>
<dbReference type="Proteomes" id="UP001642540">
    <property type="component" value="Unassembled WGS sequence"/>
</dbReference>
<gene>
    <name evidence="3" type="ORF">ODALV1_LOCUS30526</name>
</gene>
<reference evidence="3 4" key="1">
    <citation type="submission" date="2024-08" db="EMBL/GenBank/DDBJ databases">
        <authorList>
            <person name="Cucini C."/>
            <person name="Frati F."/>
        </authorList>
    </citation>
    <scope>NUCLEOTIDE SEQUENCE [LARGE SCALE GENOMIC DNA]</scope>
</reference>
<dbReference type="EMBL" id="CAXLJM020000164">
    <property type="protein sequence ID" value="CAL8145546.1"/>
    <property type="molecule type" value="Genomic_DNA"/>
</dbReference>
<dbReference type="Gene3D" id="1.20.58.120">
    <property type="entry name" value="BAG domain"/>
    <property type="match status" value="1"/>
</dbReference>
<proteinExistence type="predicted"/>
<accession>A0ABP1S7X7</accession>
<evidence type="ECO:0000313" key="3">
    <source>
        <dbReference type="EMBL" id="CAL8145546.1"/>
    </source>
</evidence>